<dbReference type="EMBL" id="RIBY02000491">
    <property type="protein sequence ID" value="KAH9841299.1"/>
    <property type="molecule type" value="Genomic_DNA"/>
</dbReference>
<feature type="compositionally biased region" description="Pro residues" evidence="6">
    <location>
        <begin position="404"/>
        <end position="425"/>
    </location>
</feature>
<feature type="region of interest" description="Disordered" evidence="6">
    <location>
        <begin position="446"/>
        <end position="482"/>
    </location>
</feature>
<reference evidence="7 8" key="1">
    <citation type="journal article" date="2018" name="IMA Fungus">
        <title>IMA Genome-F 10: Nine draft genome sequences of Claviceps purpurea s.lat., including C. arundinis, C. humidiphila, and C. cf. spartinae, pseudomolecules for the pitch canker pathogen Fusarium circinatum, draft genome of Davidsoniella eucalypti, Grosmannia galeiformis, Quambalaria eucalypti, and Teratosphaeria destructans.</title>
        <authorList>
            <person name="Wingfield B.D."/>
            <person name="Liu M."/>
            <person name="Nguyen H.D."/>
            <person name="Lane F.A."/>
            <person name="Morgan S.W."/>
            <person name="De Vos L."/>
            <person name="Wilken P.M."/>
            <person name="Duong T.A."/>
            <person name="Aylward J."/>
            <person name="Coetzee M.P."/>
            <person name="Dadej K."/>
            <person name="De Beer Z.W."/>
            <person name="Findlay W."/>
            <person name="Havenga M."/>
            <person name="Kolarik M."/>
            <person name="Menzies J.G."/>
            <person name="Naidoo K."/>
            <person name="Pochopski O."/>
            <person name="Shoukouhi P."/>
            <person name="Santana Q.C."/>
            <person name="Seifert K.A."/>
            <person name="Soal N."/>
            <person name="Steenkamp E.T."/>
            <person name="Tatham C.T."/>
            <person name="van der Nest M.A."/>
            <person name="Wingfield M.J."/>
        </authorList>
    </citation>
    <scope>NUCLEOTIDE SEQUENCE [LARGE SCALE GENOMIC DNA]</scope>
    <source>
        <strain evidence="7">CMW44962</strain>
    </source>
</reference>
<dbReference type="OrthoDB" id="4097008at2759"/>
<evidence type="ECO:0000256" key="2">
    <source>
        <dbReference type="ARBA" id="ARBA00004421"/>
    </source>
</evidence>
<comment type="similarity">
    <text evidence="3">Belongs to the INP1 family.</text>
</comment>
<organism evidence="7 8">
    <name type="scientific">Teratosphaeria destructans</name>
    <dbReference type="NCBI Taxonomy" id="418781"/>
    <lineage>
        <taxon>Eukaryota</taxon>
        <taxon>Fungi</taxon>
        <taxon>Dikarya</taxon>
        <taxon>Ascomycota</taxon>
        <taxon>Pezizomycotina</taxon>
        <taxon>Dothideomycetes</taxon>
        <taxon>Dothideomycetidae</taxon>
        <taxon>Mycosphaerellales</taxon>
        <taxon>Teratosphaeriaceae</taxon>
        <taxon>Teratosphaeria</taxon>
    </lineage>
</organism>
<feature type="compositionally biased region" description="Basic residues" evidence="6">
    <location>
        <begin position="199"/>
        <end position="218"/>
    </location>
</feature>
<feature type="region of interest" description="Disordered" evidence="6">
    <location>
        <begin position="64"/>
        <end position="89"/>
    </location>
</feature>
<keyword evidence="5" id="KW-0472">Membrane</keyword>
<feature type="compositionally biased region" description="Low complexity" evidence="6">
    <location>
        <begin position="456"/>
        <end position="480"/>
    </location>
</feature>
<dbReference type="InterPro" id="IPR024758">
    <property type="entry name" value="Inp1"/>
</dbReference>
<keyword evidence="8" id="KW-1185">Reference proteome</keyword>
<feature type="compositionally biased region" description="Low complexity" evidence="6">
    <location>
        <begin position="1"/>
        <end position="12"/>
    </location>
</feature>
<evidence type="ECO:0000256" key="4">
    <source>
        <dbReference type="ARBA" id="ARBA00021397"/>
    </source>
</evidence>
<feature type="compositionally biased region" description="Basic and acidic residues" evidence="6">
    <location>
        <begin position="342"/>
        <end position="371"/>
    </location>
</feature>
<dbReference type="Pfam" id="PF12634">
    <property type="entry name" value="Inp1"/>
    <property type="match status" value="1"/>
</dbReference>
<evidence type="ECO:0000256" key="6">
    <source>
        <dbReference type="SAM" id="MobiDB-lite"/>
    </source>
</evidence>
<sequence length="599" mass="64914">MSMSNTSPSTPTAKSHRTAVNRSFTVPAKMATTSPNGPTAEIGAAQGIETLYVHPSANVIKFTTSGPWSRSRSSGDRPSSSSGGGTLPWASLTERTMAAGPLEIYRVPGTVSFLHSGALLHAILPRSQCWCVDGVSKFALRVLQDTYYRIELPGETPEDLAKVEEFKVTLAKVLFYERTPCPFARTFTVDLPEQPLERRSKRRTSHGPAKKWKLHRAYSWRPEDGGEPPRGASSGSEGIGSEEDSDARATGERSDDDGSNTSELADQIKELGVNPTRRRQLSPVRRSVTAPVPSPSVARIRTNFDTDGTIPTDMPPSPPDSSAGFEPPETPSRVPATARQVHAGDLERAGEEEQEIADARTDETPMRHEHIPPQAELSTAAHDWRTESTHSNRPSEPTSHRPLKPLPQPASPIQPPSDPPNPPLDRVPSHEDPFAAIQARILARRSIGGTTSFHPTRTSPTRAESTSSTSSTATLTSRTSSVDRQQAFATALVKKACAAFLGPPAHLVAIMLRIAARIASGTFGSVFLVESPRGHRRVPGSFDLRSLDDDELGVHDGEETLDGWDEDDFGVPLRSPIRLASFTEGAREGLRERAGWDVD</sequence>
<feature type="region of interest" description="Disordered" evidence="6">
    <location>
        <begin position="197"/>
        <end position="430"/>
    </location>
</feature>
<comment type="function">
    <text evidence="1">Required for peroxisome inheritance.</text>
</comment>
<gene>
    <name evidence="7" type="ORF">Tdes44962_MAKER07748</name>
</gene>
<name>A0A9W7SY09_9PEZI</name>
<evidence type="ECO:0000256" key="5">
    <source>
        <dbReference type="ARBA" id="ARBA00023136"/>
    </source>
</evidence>
<accession>A0A9W7SY09</accession>
<evidence type="ECO:0000313" key="7">
    <source>
        <dbReference type="EMBL" id="KAH9841299.1"/>
    </source>
</evidence>
<evidence type="ECO:0000256" key="3">
    <source>
        <dbReference type="ARBA" id="ARBA00010707"/>
    </source>
</evidence>
<comment type="subcellular location">
    <subcellularLocation>
        <location evidence="2">Peroxisome membrane</location>
        <topology evidence="2">Peripheral membrane protein</topology>
    </subcellularLocation>
</comment>
<dbReference type="Proteomes" id="UP001138500">
    <property type="component" value="Unassembled WGS sequence"/>
</dbReference>
<dbReference type="AlphaFoldDB" id="A0A9W7SY09"/>
<dbReference type="GO" id="GO:0005780">
    <property type="term" value="C:extrinsic component of intraperoxisomal membrane"/>
    <property type="evidence" value="ECO:0007669"/>
    <property type="project" value="InterPro"/>
</dbReference>
<feature type="compositionally biased region" description="Low complexity" evidence="6">
    <location>
        <begin position="65"/>
        <end position="81"/>
    </location>
</feature>
<reference evidence="7 8" key="2">
    <citation type="journal article" date="2021" name="Curr. Genet.">
        <title>Genetic response to nitrogen starvation in the aggressive Eucalyptus foliar pathogen Teratosphaeria destructans.</title>
        <authorList>
            <person name="Havenga M."/>
            <person name="Wingfield B.D."/>
            <person name="Wingfield M.J."/>
            <person name="Dreyer L.L."/>
            <person name="Roets F."/>
            <person name="Aylward J."/>
        </authorList>
    </citation>
    <scope>NUCLEOTIDE SEQUENCE [LARGE SCALE GENOMIC DNA]</scope>
    <source>
        <strain evidence="7">CMW44962</strain>
    </source>
</reference>
<feature type="region of interest" description="Disordered" evidence="6">
    <location>
        <begin position="1"/>
        <end position="20"/>
    </location>
</feature>
<dbReference type="GO" id="GO:0045033">
    <property type="term" value="P:peroxisome inheritance"/>
    <property type="evidence" value="ECO:0007669"/>
    <property type="project" value="InterPro"/>
</dbReference>
<evidence type="ECO:0000256" key="1">
    <source>
        <dbReference type="ARBA" id="ARBA00003594"/>
    </source>
</evidence>
<proteinExistence type="inferred from homology"/>
<protein>
    <recommendedName>
        <fullName evidence="4">Inheritance of peroxisomes protein 1</fullName>
    </recommendedName>
</protein>
<comment type="caution">
    <text evidence="7">The sequence shown here is derived from an EMBL/GenBank/DDBJ whole genome shotgun (WGS) entry which is preliminary data.</text>
</comment>
<evidence type="ECO:0000313" key="8">
    <source>
        <dbReference type="Proteomes" id="UP001138500"/>
    </source>
</evidence>